<evidence type="ECO:0000313" key="6">
    <source>
        <dbReference type="Proteomes" id="UP001278500"/>
    </source>
</evidence>
<organism evidence="5 6">
    <name type="scientific">Neurospora tetraspora</name>
    <dbReference type="NCBI Taxonomy" id="94610"/>
    <lineage>
        <taxon>Eukaryota</taxon>
        <taxon>Fungi</taxon>
        <taxon>Dikarya</taxon>
        <taxon>Ascomycota</taxon>
        <taxon>Pezizomycotina</taxon>
        <taxon>Sordariomycetes</taxon>
        <taxon>Sordariomycetidae</taxon>
        <taxon>Sordariales</taxon>
        <taxon>Sordariaceae</taxon>
        <taxon>Neurospora</taxon>
    </lineage>
</organism>
<keyword evidence="6" id="KW-1185">Reference proteome</keyword>
<feature type="domain" description="O-methyltransferase C-terminal" evidence="4">
    <location>
        <begin position="254"/>
        <end position="461"/>
    </location>
</feature>
<protein>
    <submittedName>
        <fullName evidence="5">S-adenosyl-L-methionine-dependent methyltransferase</fullName>
    </submittedName>
</protein>
<keyword evidence="2" id="KW-0808">Transferase</keyword>
<dbReference type="Gene3D" id="1.10.10.10">
    <property type="entry name" value="Winged helix-like DNA-binding domain superfamily/Winged helix DNA-binding domain"/>
    <property type="match status" value="1"/>
</dbReference>
<dbReference type="PANTHER" id="PTHR43712:SF2">
    <property type="entry name" value="O-METHYLTRANSFERASE CICE"/>
    <property type="match status" value="1"/>
</dbReference>
<evidence type="ECO:0000256" key="1">
    <source>
        <dbReference type="ARBA" id="ARBA00022603"/>
    </source>
</evidence>
<dbReference type="GO" id="GO:0008171">
    <property type="term" value="F:O-methyltransferase activity"/>
    <property type="evidence" value="ECO:0007669"/>
    <property type="project" value="InterPro"/>
</dbReference>
<dbReference type="InterPro" id="IPR016461">
    <property type="entry name" value="COMT-like"/>
</dbReference>
<reference evidence="5" key="1">
    <citation type="journal article" date="2023" name="Mol. Phylogenet. Evol.">
        <title>Genome-scale phylogeny and comparative genomics of the fungal order Sordariales.</title>
        <authorList>
            <person name="Hensen N."/>
            <person name="Bonometti L."/>
            <person name="Westerberg I."/>
            <person name="Brannstrom I.O."/>
            <person name="Guillou S."/>
            <person name="Cros-Aarteil S."/>
            <person name="Calhoun S."/>
            <person name="Haridas S."/>
            <person name="Kuo A."/>
            <person name="Mondo S."/>
            <person name="Pangilinan J."/>
            <person name="Riley R."/>
            <person name="LaButti K."/>
            <person name="Andreopoulos B."/>
            <person name="Lipzen A."/>
            <person name="Chen C."/>
            <person name="Yan M."/>
            <person name="Daum C."/>
            <person name="Ng V."/>
            <person name="Clum A."/>
            <person name="Steindorff A."/>
            <person name="Ohm R.A."/>
            <person name="Martin F."/>
            <person name="Silar P."/>
            <person name="Natvig D.O."/>
            <person name="Lalanne C."/>
            <person name="Gautier V."/>
            <person name="Ament-Velasquez S.L."/>
            <person name="Kruys A."/>
            <person name="Hutchinson M.I."/>
            <person name="Powell A.J."/>
            <person name="Barry K."/>
            <person name="Miller A.N."/>
            <person name="Grigoriev I.V."/>
            <person name="Debuchy R."/>
            <person name="Gladieux P."/>
            <person name="Hiltunen Thoren M."/>
            <person name="Johannesson H."/>
        </authorList>
    </citation>
    <scope>NUCLEOTIDE SEQUENCE</scope>
    <source>
        <strain evidence="5">CBS 560.94</strain>
    </source>
</reference>
<dbReference type="GO" id="GO:0032259">
    <property type="term" value="P:methylation"/>
    <property type="evidence" value="ECO:0007669"/>
    <property type="project" value="UniProtKB-KW"/>
</dbReference>
<dbReference type="GeneID" id="87864328"/>
<evidence type="ECO:0000256" key="2">
    <source>
        <dbReference type="ARBA" id="ARBA00022679"/>
    </source>
</evidence>
<dbReference type="SUPFAM" id="SSF46785">
    <property type="entry name" value="Winged helix' DNA-binding domain"/>
    <property type="match status" value="1"/>
</dbReference>
<dbReference type="PANTHER" id="PTHR43712">
    <property type="entry name" value="PUTATIVE (AFU_ORTHOLOGUE AFUA_4G14580)-RELATED"/>
    <property type="match status" value="1"/>
</dbReference>
<dbReference type="InterPro" id="IPR036390">
    <property type="entry name" value="WH_DNA-bd_sf"/>
</dbReference>
<name>A0AAE0MPJ8_9PEZI</name>
<evidence type="ECO:0000259" key="4">
    <source>
        <dbReference type="Pfam" id="PF00891"/>
    </source>
</evidence>
<evidence type="ECO:0000313" key="5">
    <source>
        <dbReference type="EMBL" id="KAK3340621.1"/>
    </source>
</evidence>
<dbReference type="EMBL" id="JAUEPP010000006">
    <property type="protein sequence ID" value="KAK3340621.1"/>
    <property type="molecule type" value="Genomic_DNA"/>
</dbReference>
<dbReference type="Gene3D" id="3.40.50.150">
    <property type="entry name" value="Vaccinia Virus protein VP39"/>
    <property type="match status" value="1"/>
</dbReference>
<keyword evidence="1 5" id="KW-0489">Methyltransferase</keyword>
<dbReference type="AlphaFoldDB" id="A0AAE0MPJ8"/>
<reference evidence="5" key="2">
    <citation type="submission" date="2023-06" db="EMBL/GenBank/DDBJ databases">
        <authorList>
            <consortium name="Lawrence Berkeley National Laboratory"/>
            <person name="Haridas S."/>
            <person name="Hensen N."/>
            <person name="Bonometti L."/>
            <person name="Westerberg I."/>
            <person name="Brannstrom I.O."/>
            <person name="Guillou S."/>
            <person name="Cros-Aarteil S."/>
            <person name="Calhoun S."/>
            <person name="Kuo A."/>
            <person name="Mondo S."/>
            <person name="Pangilinan J."/>
            <person name="Riley R."/>
            <person name="Labutti K."/>
            <person name="Andreopoulos B."/>
            <person name="Lipzen A."/>
            <person name="Chen C."/>
            <person name="Yanf M."/>
            <person name="Daum C."/>
            <person name="Ng V."/>
            <person name="Clum A."/>
            <person name="Steindorff A."/>
            <person name="Ohm R."/>
            <person name="Martin F."/>
            <person name="Silar P."/>
            <person name="Natvig D."/>
            <person name="Lalanne C."/>
            <person name="Gautier V."/>
            <person name="Ament-Velasquez S.L."/>
            <person name="Kruys A."/>
            <person name="Hutchinson M.I."/>
            <person name="Powell A.J."/>
            <person name="Barry K."/>
            <person name="Miller A.N."/>
            <person name="Grigoriev I.V."/>
            <person name="Debuchy R."/>
            <person name="Gladieux P."/>
            <person name="Thoren M.H."/>
            <person name="Johannesson H."/>
        </authorList>
    </citation>
    <scope>NUCLEOTIDE SEQUENCE</scope>
    <source>
        <strain evidence="5">CBS 560.94</strain>
    </source>
</reference>
<sequence>MALPSKQEFEALLSSLNNVAKDYSDSNDLDSHLRRMEISAQAKRLVRALTAPEQMPIQHGINMAELVAIHTFMKLKVLEAIPQTGSISLEDLSRVTRAQDSLLERMARPLVATGFLDQVQPSPDGSSGDSGYKYKHTKFSLAYTIPSNQQQETKPGHLFTALYNQYLKLMLKFADSYLPFVAALARNQNQSQNQPSSSHSFSHSSSFSSSSNPSSSSTSSFSFFSSSFPPGSSSSLARGAREPQDPFHNPFTFAYGQYGRATAREVMGQDPERLETFQRGMKGLDVMVPCVGHFDFGVLAASEEEEEEVVELVDVGGGHGAVLKQILDAHPQLNPERIVLQDYREDVVELARAGQRNGTGLPRGVRVMVHDVMGQSVRGAKAYFMRMIFRHLCDDVATQMLSRLGEAMSHDSRVLVCELVLPQRVGEADLGAAVLDQWVMSIGGKERTEEGFRKIFEGAGLELVKVWRVPGVTGACVEGRLQGGRGGRQH</sequence>
<dbReference type="Pfam" id="PF00891">
    <property type="entry name" value="Methyltransf_2"/>
    <property type="match status" value="1"/>
</dbReference>
<dbReference type="InterPro" id="IPR036388">
    <property type="entry name" value="WH-like_DNA-bd_sf"/>
</dbReference>
<proteinExistence type="predicted"/>
<dbReference type="InterPro" id="IPR001077">
    <property type="entry name" value="COMT_C"/>
</dbReference>
<comment type="caution">
    <text evidence="5">The sequence shown here is derived from an EMBL/GenBank/DDBJ whole genome shotgun (WGS) entry which is preliminary data.</text>
</comment>
<dbReference type="RefSeq" id="XP_062679563.1">
    <property type="nucleotide sequence ID" value="XM_062827174.1"/>
</dbReference>
<keyword evidence="3" id="KW-0949">S-adenosyl-L-methionine</keyword>
<accession>A0AAE0MPJ8</accession>
<gene>
    <name evidence="5" type="ORF">B0H65DRAFT_473022</name>
</gene>
<dbReference type="Proteomes" id="UP001278500">
    <property type="component" value="Unassembled WGS sequence"/>
</dbReference>
<dbReference type="PROSITE" id="PS51683">
    <property type="entry name" value="SAM_OMT_II"/>
    <property type="match status" value="1"/>
</dbReference>
<evidence type="ECO:0000256" key="3">
    <source>
        <dbReference type="ARBA" id="ARBA00022691"/>
    </source>
</evidence>
<dbReference type="InterPro" id="IPR029063">
    <property type="entry name" value="SAM-dependent_MTases_sf"/>
</dbReference>
<dbReference type="SUPFAM" id="SSF53335">
    <property type="entry name" value="S-adenosyl-L-methionine-dependent methyltransferases"/>
    <property type="match status" value="1"/>
</dbReference>